<proteinExistence type="predicted"/>
<gene>
    <name evidence="1" type="ORF">PanWU01x14_142870</name>
</gene>
<accession>A0A2P5CLF9</accession>
<dbReference type="AlphaFoldDB" id="A0A2P5CLF9"/>
<dbReference type="EMBL" id="JXTB01000118">
    <property type="protein sequence ID" value="PON61869.1"/>
    <property type="molecule type" value="Genomic_DNA"/>
</dbReference>
<keyword evidence="2" id="KW-1185">Reference proteome</keyword>
<comment type="caution">
    <text evidence="1">The sequence shown here is derived from an EMBL/GenBank/DDBJ whole genome shotgun (WGS) entry which is preliminary data.</text>
</comment>
<dbReference type="Proteomes" id="UP000237105">
    <property type="component" value="Unassembled WGS sequence"/>
</dbReference>
<name>A0A2P5CLF9_PARAD</name>
<evidence type="ECO:0000313" key="2">
    <source>
        <dbReference type="Proteomes" id="UP000237105"/>
    </source>
</evidence>
<sequence length="69" mass="7937">MEEEMEATRVKVGAIEDEEVIESAHLWWDPCFAISIEDEEVIESAHLWWDPCFAISGIWTIIMPSLVTT</sequence>
<organism evidence="1 2">
    <name type="scientific">Parasponia andersonii</name>
    <name type="common">Sponia andersonii</name>
    <dbReference type="NCBI Taxonomy" id="3476"/>
    <lineage>
        <taxon>Eukaryota</taxon>
        <taxon>Viridiplantae</taxon>
        <taxon>Streptophyta</taxon>
        <taxon>Embryophyta</taxon>
        <taxon>Tracheophyta</taxon>
        <taxon>Spermatophyta</taxon>
        <taxon>Magnoliopsida</taxon>
        <taxon>eudicotyledons</taxon>
        <taxon>Gunneridae</taxon>
        <taxon>Pentapetalae</taxon>
        <taxon>rosids</taxon>
        <taxon>fabids</taxon>
        <taxon>Rosales</taxon>
        <taxon>Cannabaceae</taxon>
        <taxon>Parasponia</taxon>
    </lineage>
</organism>
<evidence type="ECO:0000313" key="1">
    <source>
        <dbReference type="EMBL" id="PON61869.1"/>
    </source>
</evidence>
<protein>
    <submittedName>
        <fullName evidence="1">Uncharacterized protein</fullName>
    </submittedName>
</protein>
<dbReference type="OrthoDB" id="10467058at2759"/>
<reference evidence="2" key="1">
    <citation type="submission" date="2016-06" db="EMBL/GenBank/DDBJ databases">
        <title>Parallel loss of symbiosis genes in relatives of nitrogen-fixing non-legume Parasponia.</title>
        <authorList>
            <person name="Van Velzen R."/>
            <person name="Holmer R."/>
            <person name="Bu F."/>
            <person name="Rutten L."/>
            <person name="Van Zeijl A."/>
            <person name="Liu W."/>
            <person name="Santuari L."/>
            <person name="Cao Q."/>
            <person name="Sharma T."/>
            <person name="Shen D."/>
            <person name="Roswanjaya Y."/>
            <person name="Wardhani T."/>
            <person name="Kalhor M.S."/>
            <person name="Jansen J."/>
            <person name="Van den Hoogen J."/>
            <person name="Gungor B."/>
            <person name="Hartog M."/>
            <person name="Hontelez J."/>
            <person name="Verver J."/>
            <person name="Yang W.-C."/>
            <person name="Schijlen E."/>
            <person name="Repin R."/>
            <person name="Schilthuizen M."/>
            <person name="Schranz E."/>
            <person name="Heidstra R."/>
            <person name="Miyata K."/>
            <person name="Fedorova E."/>
            <person name="Kohlen W."/>
            <person name="Bisseling T."/>
            <person name="Smit S."/>
            <person name="Geurts R."/>
        </authorList>
    </citation>
    <scope>NUCLEOTIDE SEQUENCE [LARGE SCALE GENOMIC DNA]</scope>
    <source>
        <strain evidence="2">cv. WU1-14</strain>
    </source>
</reference>